<dbReference type="EMBL" id="CP070969">
    <property type="protein sequence ID" value="QSF45734.1"/>
    <property type="molecule type" value="Genomic_DNA"/>
</dbReference>
<protein>
    <recommendedName>
        <fullName evidence="3">Lipoprotein</fullName>
    </recommendedName>
</protein>
<dbReference type="InterPro" id="IPR046720">
    <property type="entry name" value="DUF6612"/>
</dbReference>
<evidence type="ECO:0008006" key="3">
    <source>
        <dbReference type="Google" id="ProtNLM"/>
    </source>
</evidence>
<reference evidence="1 2" key="1">
    <citation type="submission" date="2021-02" db="EMBL/GenBank/DDBJ databases">
        <title>Paenibacillus tianjinensis sp. nov.</title>
        <authorList>
            <person name="Liu H."/>
        </authorList>
    </citation>
    <scope>NUCLEOTIDE SEQUENCE [LARGE SCALE GENOMIC DNA]</scope>
    <source>
        <strain evidence="1 2">TB2019</strain>
    </source>
</reference>
<gene>
    <name evidence="1" type="ORF">JRJ22_03590</name>
</gene>
<dbReference type="PROSITE" id="PS51257">
    <property type="entry name" value="PROKAR_LIPOPROTEIN"/>
    <property type="match status" value="1"/>
</dbReference>
<dbReference type="Proteomes" id="UP000663452">
    <property type="component" value="Chromosome"/>
</dbReference>
<name>A0ABX7LFS3_9BACL</name>
<sequence>MLNRWGKVLLVGVAVVLGLAGCAKDGTVKESPEQEVAVPTAEELIAKITEAGEGLSSFVQESQTWSNIHMAQSEKKDLQSSETNSTTEVVLSPLQMHQASRIKLSGKGEQLIEQYYTDNRLFISMDGHWREMPKDISGNIGGIVLQSASPRERMEQLKTILPYLKVTEEGDDYVLSARASGDQMKDFTAYYRVQYSSVELPDQEISAVKSMSTTYCVNKQTYLPTRTEDEMVTDNRTGGYGMYTETRMKTTIGKYNTLSKIEIPEEVLNVQR</sequence>
<dbReference type="RefSeq" id="WP_206103266.1">
    <property type="nucleotide sequence ID" value="NZ_CP070969.1"/>
</dbReference>
<evidence type="ECO:0000313" key="2">
    <source>
        <dbReference type="Proteomes" id="UP000663452"/>
    </source>
</evidence>
<dbReference type="Pfam" id="PF20316">
    <property type="entry name" value="DUF6612"/>
    <property type="match status" value="1"/>
</dbReference>
<accession>A0ABX7LFS3</accession>
<organism evidence="1 2">
    <name type="scientific">Paenibacillus tianjinensis</name>
    <dbReference type="NCBI Taxonomy" id="2810347"/>
    <lineage>
        <taxon>Bacteria</taxon>
        <taxon>Bacillati</taxon>
        <taxon>Bacillota</taxon>
        <taxon>Bacilli</taxon>
        <taxon>Bacillales</taxon>
        <taxon>Paenibacillaceae</taxon>
        <taxon>Paenibacillus</taxon>
    </lineage>
</organism>
<evidence type="ECO:0000313" key="1">
    <source>
        <dbReference type="EMBL" id="QSF45734.1"/>
    </source>
</evidence>
<keyword evidence="2" id="KW-1185">Reference proteome</keyword>
<proteinExistence type="predicted"/>